<dbReference type="RefSeq" id="WP_350351725.1">
    <property type="nucleotide sequence ID" value="NZ_CP158357.1"/>
</dbReference>
<accession>A0AAU7VWH6</accession>
<protein>
    <submittedName>
        <fullName evidence="1">Uncharacterized protein</fullName>
    </submittedName>
</protein>
<organism evidence="1">
    <name type="scientific">Microbacterium sp. A8/3-1</name>
    <dbReference type="NCBI Taxonomy" id="3160749"/>
    <lineage>
        <taxon>Bacteria</taxon>
        <taxon>Bacillati</taxon>
        <taxon>Actinomycetota</taxon>
        <taxon>Actinomycetes</taxon>
        <taxon>Micrococcales</taxon>
        <taxon>Microbacteriaceae</taxon>
        <taxon>Microbacterium</taxon>
    </lineage>
</organism>
<proteinExistence type="predicted"/>
<reference evidence="1" key="1">
    <citation type="submission" date="2024-06" db="EMBL/GenBank/DDBJ databases">
        <title>Draft genome sequence of Microbacterium sp. strain A8/3-1, isolated from Oxytropis tragacanthoides Fisch. ex DC. Root nodules in the Altai region of Russia.</title>
        <authorList>
            <person name="Sazanova A."/>
            <person name="Guro P."/>
            <person name="Kuznetsova I."/>
            <person name="Belimov A."/>
            <person name="Safronova V."/>
        </authorList>
    </citation>
    <scope>NUCLEOTIDE SEQUENCE</scope>
    <source>
        <strain evidence="1">A8/3-1</strain>
    </source>
</reference>
<gene>
    <name evidence="1" type="ORF">ABS642_21555</name>
</gene>
<dbReference type="AlphaFoldDB" id="A0AAU7VWH6"/>
<dbReference type="EMBL" id="CP158357">
    <property type="protein sequence ID" value="XBX78458.1"/>
    <property type="molecule type" value="Genomic_DNA"/>
</dbReference>
<name>A0AAU7VWH6_9MICO</name>
<sequence length="793" mass="87338">MTNSETTFRGATLSLRPPRVAILFPVDEHWRDWAMRALELASEYWGGGGFILVPHNMATGEPSPEFAEIVRAYDPDHVVSMKIPAHEFESWYPGSISTPDEMSGEERATLIQSIRESIPAAPSVRARDIVASWCSPLRSALVRRGQTARPHEMHKSLRAVDRGDRFHRGLAVAPVPDTQVLAASSRWRSDLGLMLAARAGVIDDAVYSRAEPAPDVIEWAIQREGIAPASLIFTPEDSHVRADEISTIFDVHPGLLHVSQGMSQDMAAVVVGDTGADFALALAYDRILGRGFWVTSGMLDDEDALWQLRSALWWVTSHLEQQAAHLTVSSHSLPDEAVAEMAARLQEPNYEFQRLGRHREAVQGSDTVQLRPPQIDRSYTQLVVEEHLSSSILLPMQATSDGTLEAVNGLDCPVPTSLMYPVGSGKVPYWYVDVTFAGDVAPRGRDLPATSLHAVDVGAFPEVAMRASKIGVTFNPASMGLVMGNSLLRGRLGRPRLRSLSMRRWVEGMVRPEGLGVRLSQPGRQTELVARRLGSRDRLMDVITPTTLPLLRAFIRHETTPKAHEAGVVVVALDPYLTFAKMSALVGSDEQVVTLVDALASSRLLRRGLVLRCNDCRRTSFVDADRLGQEYECPQCAATNPLVSARWREGVEPAWYYDLFTPFRDLLKEHGDIPLLAAAELRRESRVYADVPELEFFDLETNRAVAEIDLIANVDNEVILVEAKSSGHFAKGSRGTQTKKILRIAQALRADRIILATSEPEWNATDLAHVERQAVNLAPFPAAASSLTGLGQV</sequence>
<evidence type="ECO:0000313" key="1">
    <source>
        <dbReference type="EMBL" id="XBX78458.1"/>
    </source>
</evidence>